<dbReference type="Proteomes" id="UP000287033">
    <property type="component" value="Unassembled WGS sequence"/>
</dbReference>
<dbReference type="GO" id="GO:0046872">
    <property type="term" value="F:metal ion binding"/>
    <property type="evidence" value="ECO:0007669"/>
    <property type="project" value="UniProtKB-KW"/>
</dbReference>
<keyword evidence="6" id="KW-1185">Reference proteome</keyword>
<keyword evidence="1" id="KW-0479">Metal-binding</keyword>
<evidence type="ECO:0000256" key="3">
    <source>
        <dbReference type="ARBA" id="ARBA00022842"/>
    </source>
</evidence>
<keyword evidence="2" id="KW-0378">Hydrolase</keyword>
<keyword evidence="4" id="KW-1133">Transmembrane helix</keyword>
<dbReference type="AlphaFoldDB" id="A0A401SED3"/>
<dbReference type="InterPro" id="IPR036412">
    <property type="entry name" value="HAD-like_sf"/>
</dbReference>
<evidence type="ECO:0000313" key="6">
    <source>
        <dbReference type="Proteomes" id="UP000287033"/>
    </source>
</evidence>
<evidence type="ECO:0000256" key="1">
    <source>
        <dbReference type="ARBA" id="ARBA00022723"/>
    </source>
</evidence>
<organism evidence="5 6">
    <name type="scientific">Chiloscyllium punctatum</name>
    <name type="common">Brownbanded bambooshark</name>
    <name type="synonym">Hemiscyllium punctatum</name>
    <dbReference type="NCBI Taxonomy" id="137246"/>
    <lineage>
        <taxon>Eukaryota</taxon>
        <taxon>Metazoa</taxon>
        <taxon>Chordata</taxon>
        <taxon>Craniata</taxon>
        <taxon>Vertebrata</taxon>
        <taxon>Chondrichthyes</taxon>
        <taxon>Elasmobranchii</taxon>
        <taxon>Galeomorphii</taxon>
        <taxon>Galeoidea</taxon>
        <taxon>Orectolobiformes</taxon>
        <taxon>Hemiscylliidae</taxon>
        <taxon>Chiloscyllium</taxon>
    </lineage>
</organism>
<sequence length="610" mass="69783">MTLTPDCWDFCFKGLLLDLEDGNLLKLGEDGTVLRASHGTRLLTGEEILETYGKKRKWKHFKTINGTFARSGKYHFYDNYFDLPGALLCARVVDILDQNRTVKKYEFWKDVIASIEYNYKASAFKGMLDLFWLDHSREDQRLKIYSTPWVLVVLVDQDVLEDLEVLPVQVNQVYCLIFFHNNYLGCLEDLEDQALLFLLDFQEILGLQVDLLDLVVQQTLSFLLFQGTQVPLMNLGYLIYQVLQVVLGHLFDQQVLVDPLSLVYLEFLEIPTFPVHHLALVVPLILETLEVLVALDCLLALVHHFALDCLLHRPGLVGHTVLVVLVVQVDLDLPFSQFLQDNHLSLQGHALLLVLDFQVYQCLAFLVLLVNLFDLLSLLALEIQVTLVLLEIQEIRFLIVQVDLVALSGLVLLACLVNLGHLSPHWNLVYQENQETLFFLFLLVQMDLVALLVLVHLFHLVLLELQIPFLPLGLVDLDFLTCLLIQVLLVILDDLVPLGNLVYQELMIQVGQEVLLVLYCHFLPVSQEFLCHLSLREIPLHQAFLMLLEHLVSQQMIVLVVLVAQYYQEPPSVRLLVLPVDLVGRVDLDNLVARVALLMLLMIKIKINMV</sequence>
<dbReference type="EMBL" id="BEZZ01000219">
    <property type="protein sequence ID" value="GCC28777.1"/>
    <property type="molecule type" value="Genomic_DNA"/>
</dbReference>
<dbReference type="InterPro" id="IPR008380">
    <property type="entry name" value="HAD-SF_hydro_IG_5-nucl"/>
</dbReference>
<reference evidence="5 6" key="1">
    <citation type="journal article" date="2018" name="Nat. Ecol. Evol.">
        <title>Shark genomes provide insights into elasmobranch evolution and the origin of vertebrates.</title>
        <authorList>
            <person name="Hara Y"/>
            <person name="Yamaguchi K"/>
            <person name="Onimaru K"/>
            <person name="Kadota M"/>
            <person name="Koyanagi M"/>
            <person name="Keeley SD"/>
            <person name="Tatsumi K"/>
            <person name="Tanaka K"/>
            <person name="Motone F"/>
            <person name="Kageyama Y"/>
            <person name="Nozu R"/>
            <person name="Adachi N"/>
            <person name="Nishimura O"/>
            <person name="Nakagawa R"/>
            <person name="Tanegashima C"/>
            <person name="Kiyatake I"/>
            <person name="Matsumoto R"/>
            <person name="Murakumo K"/>
            <person name="Nishida K"/>
            <person name="Terakita A"/>
            <person name="Kuratani S"/>
            <person name="Sato K"/>
            <person name="Hyodo S Kuraku.S."/>
        </authorList>
    </citation>
    <scope>NUCLEOTIDE SEQUENCE [LARGE SCALE GENOMIC DNA]</scope>
</reference>
<evidence type="ECO:0000256" key="4">
    <source>
        <dbReference type="SAM" id="Phobius"/>
    </source>
</evidence>
<gene>
    <name evidence="5" type="ORF">chiPu_0007211</name>
</gene>
<dbReference type="Pfam" id="PF05761">
    <property type="entry name" value="5_nucleotid"/>
    <property type="match status" value="1"/>
</dbReference>
<protein>
    <submittedName>
        <fullName evidence="5">Uncharacterized protein</fullName>
    </submittedName>
</protein>
<comment type="caution">
    <text evidence="5">The sequence shown here is derived from an EMBL/GenBank/DDBJ whole genome shotgun (WGS) entry which is preliminary data.</text>
</comment>
<dbReference type="GO" id="GO:0008253">
    <property type="term" value="F:5'-nucleotidase activity"/>
    <property type="evidence" value="ECO:0007669"/>
    <property type="project" value="TreeGrafter"/>
</dbReference>
<evidence type="ECO:0000313" key="5">
    <source>
        <dbReference type="EMBL" id="GCC28777.1"/>
    </source>
</evidence>
<dbReference type="PANTHER" id="PTHR12103:SF38">
    <property type="entry name" value="5'-NUCLEOTIDASE DOMAIN-CONTAINING PROTEIN 1"/>
    <property type="match status" value="1"/>
</dbReference>
<keyword evidence="4" id="KW-0472">Membrane</keyword>
<dbReference type="STRING" id="137246.A0A401SED3"/>
<feature type="transmembrane region" description="Helical" evidence="4">
    <location>
        <begin position="397"/>
        <end position="419"/>
    </location>
</feature>
<dbReference type="SUPFAM" id="SSF56784">
    <property type="entry name" value="HAD-like"/>
    <property type="match status" value="1"/>
</dbReference>
<dbReference type="OrthoDB" id="6503940at2759"/>
<proteinExistence type="predicted"/>
<feature type="transmembrane region" description="Helical" evidence="4">
    <location>
        <begin position="439"/>
        <end position="462"/>
    </location>
</feature>
<evidence type="ECO:0000256" key="2">
    <source>
        <dbReference type="ARBA" id="ARBA00022801"/>
    </source>
</evidence>
<dbReference type="OMA" id="CCLEYLL"/>
<accession>A0A401SED3</accession>
<feature type="transmembrane region" description="Helical" evidence="4">
    <location>
        <begin position="363"/>
        <end position="390"/>
    </location>
</feature>
<keyword evidence="3" id="KW-0460">Magnesium</keyword>
<name>A0A401SED3_CHIPU</name>
<feature type="transmembrane region" description="Helical" evidence="4">
    <location>
        <begin position="469"/>
        <end position="492"/>
    </location>
</feature>
<keyword evidence="4" id="KW-0812">Transmembrane</keyword>
<dbReference type="PANTHER" id="PTHR12103">
    <property type="entry name" value="5'-NUCLEOTIDASE DOMAIN-CONTAINING"/>
    <property type="match status" value="1"/>
</dbReference>